<proteinExistence type="predicted"/>
<dbReference type="AlphaFoldDB" id="A0A146MB40"/>
<gene>
    <name evidence="3" type="ORF">g.44031</name>
    <name evidence="4" type="ORF">g.44039</name>
</gene>
<feature type="transmembrane region" description="Helical" evidence="2">
    <location>
        <begin position="58"/>
        <end position="77"/>
    </location>
</feature>
<dbReference type="EMBL" id="GDHC01002602">
    <property type="protein sequence ID" value="JAQ16027.1"/>
    <property type="molecule type" value="Transcribed_RNA"/>
</dbReference>
<reference evidence="4" key="1">
    <citation type="journal article" date="2016" name="Gigascience">
        <title>De novo construction of an expanded transcriptome assembly for the western tarnished plant bug, Lygus hesperus.</title>
        <authorList>
            <person name="Tassone E.E."/>
            <person name="Geib S.M."/>
            <person name="Hall B."/>
            <person name="Fabrick J.A."/>
            <person name="Brent C.S."/>
            <person name="Hull J.J."/>
        </authorList>
    </citation>
    <scope>NUCLEOTIDE SEQUENCE</scope>
</reference>
<keyword evidence="2" id="KW-0812">Transmembrane</keyword>
<sequence length="131" mass="14376">MIAHDQVVLFTATDVTEPSAILTAVVLTTAILIDVVNTQNGRTQDRLYLRLKRRWQRCGYVDVVHLTFILTVSSCVLPPCSTAVISASMTAVVVITVIVLIKSQQVMNKSVKGARHNTKRGSSGEHDVCRK</sequence>
<keyword evidence="2" id="KW-0472">Membrane</keyword>
<accession>A0A146MB40</accession>
<evidence type="ECO:0000313" key="4">
    <source>
        <dbReference type="EMBL" id="JAQ16027.1"/>
    </source>
</evidence>
<feature type="compositionally biased region" description="Basic and acidic residues" evidence="1">
    <location>
        <begin position="122"/>
        <end position="131"/>
    </location>
</feature>
<name>A0A146MB40_LYGHE</name>
<feature type="transmembrane region" description="Helical" evidence="2">
    <location>
        <begin position="83"/>
        <end position="101"/>
    </location>
</feature>
<feature type="transmembrane region" description="Helical" evidence="2">
    <location>
        <begin position="20"/>
        <end position="37"/>
    </location>
</feature>
<protein>
    <submittedName>
        <fullName evidence="4">Uncharacterized protein</fullName>
    </submittedName>
</protein>
<organism evidence="4">
    <name type="scientific">Lygus hesperus</name>
    <name type="common">Western plant bug</name>
    <dbReference type="NCBI Taxonomy" id="30085"/>
    <lineage>
        <taxon>Eukaryota</taxon>
        <taxon>Metazoa</taxon>
        <taxon>Ecdysozoa</taxon>
        <taxon>Arthropoda</taxon>
        <taxon>Hexapoda</taxon>
        <taxon>Insecta</taxon>
        <taxon>Pterygota</taxon>
        <taxon>Neoptera</taxon>
        <taxon>Paraneoptera</taxon>
        <taxon>Hemiptera</taxon>
        <taxon>Heteroptera</taxon>
        <taxon>Panheteroptera</taxon>
        <taxon>Cimicomorpha</taxon>
        <taxon>Miridae</taxon>
        <taxon>Mirini</taxon>
        <taxon>Lygus</taxon>
    </lineage>
</organism>
<dbReference type="EMBL" id="GDHC01008497">
    <property type="protein sequence ID" value="JAQ10132.1"/>
    <property type="molecule type" value="Transcribed_RNA"/>
</dbReference>
<evidence type="ECO:0000256" key="1">
    <source>
        <dbReference type="SAM" id="MobiDB-lite"/>
    </source>
</evidence>
<keyword evidence="2" id="KW-1133">Transmembrane helix</keyword>
<feature type="region of interest" description="Disordered" evidence="1">
    <location>
        <begin position="111"/>
        <end position="131"/>
    </location>
</feature>
<evidence type="ECO:0000313" key="3">
    <source>
        <dbReference type="EMBL" id="JAQ10132.1"/>
    </source>
</evidence>
<evidence type="ECO:0000256" key="2">
    <source>
        <dbReference type="SAM" id="Phobius"/>
    </source>
</evidence>